<dbReference type="AlphaFoldDB" id="A0A9D1JAH5"/>
<accession>A0A9D1JAH5</accession>
<evidence type="ECO:0000313" key="9">
    <source>
        <dbReference type="EMBL" id="HIR70475.1"/>
    </source>
</evidence>
<dbReference type="GO" id="GO:0016020">
    <property type="term" value="C:membrane"/>
    <property type="evidence" value="ECO:0007669"/>
    <property type="project" value="UniProtKB-SubCell"/>
</dbReference>
<dbReference type="NCBIfam" id="TIGR03025">
    <property type="entry name" value="EPS_sugtrans"/>
    <property type="match status" value="1"/>
</dbReference>
<feature type="transmembrane region" description="Helical" evidence="7">
    <location>
        <begin position="82"/>
        <end position="108"/>
    </location>
</feature>
<sequence length="455" mass="52402">MVEKKRNEESKHLIILWANVLLLATETAMFAAVWRWFYAADFKRRYVPGEDWLLIGMYLFFLALFVRGLNAHRIGYLRITEMWISQMIAAVLTSVVTYGELCIAAGTYVNGLPLIGLDMAEGFLLLGWIYLARVLYLSLYPPQSMLVIYGEIYPGELIEKINLHRDAYHLCRSVGIGLGRERLKKIILEADAVILSDISDEVRNALIKFCYRRGIRVYVTPKISDLILRGAEDVQLFYTPLLLSRNRGLTVEQRFFKRIFDIVTALAGLLLASPLFLAAALAVKLCDGGPVFYRQERLTRDSRPFYVIKFRSMRVDAERDGARMATKGDPRITPVGKFLRRFHLDELPQLLNVLRGEMSMVGPRPERREIAEKYEEQIPEFSCRLKVKAGLTGYAQVNGKYNSTPYDKLKLDITYIEQYSLWLDIKILLWTIRVLFQEEHAEGFSLESEPGEKMK</sequence>
<reference evidence="9" key="2">
    <citation type="journal article" date="2021" name="PeerJ">
        <title>Extensive microbial diversity within the chicken gut microbiome revealed by metagenomics and culture.</title>
        <authorList>
            <person name="Gilroy R."/>
            <person name="Ravi A."/>
            <person name="Getino M."/>
            <person name="Pursley I."/>
            <person name="Horton D.L."/>
            <person name="Alikhan N.F."/>
            <person name="Baker D."/>
            <person name="Gharbi K."/>
            <person name="Hall N."/>
            <person name="Watson M."/>
            <person name="Adriaenssens E.M."/>
            <person name="Foster-Nyarko E."/>
            <person name="Jarju S."/>
            <person name="Secka A."/>
            <person name="Antonio M."/>
            <person name="Oren A."/>
            <person name="Chaudhuri R.R."/>
            <person name="La Ragione R."/>
            <person name="Hildebrand F."/>
            <person name="Pallen M.J."/>
        </authorList>
    </citation>
    <scope>NUCLEOTIDE SEQUENCE</scope>
    <source>
        <strain evidence="9">ChiSjej5B23-6657</strain>
    </source>
</reference>
<keyword evidence="4 7" id="KW-0812">Transmembrane</keyword>
<proteinExistence type="inferred from homology"/>
<dbReference type="InterPro" id="IPR017475">
    <property type="entry name" value="EPS_sugar_tfrase"/>
</dbReference>
<dbReference type="Pfam" id="PF02397">
    <property type="entry name" value="Bac_transf"/>
    <property type="match status" value="1"/>
</dbReference>
<reference evidence="9" key="1">
    <citation type="submission" date="2020-10" db="EMBL/GenBank/DDBJ databases">
        <authorList>
            <person name="Gilroy R."/>
        </authorList>
    </citation>
    <scope>NUCLEOTIDE SEQUENCE</scope>
    <source>
        <strain evidence="9">ChiSjej5B23-6657</strain>
    </source>
</reference>
<evidence type="ECO:0000256" key="3">
    <source>
        <dbReference type="ARBA" id="ARBA00022679"/>
    </source>
</evidence>
<gene>
    <name evidence="9" type="ORF">IAA55_04255</name>
</gene>
<evidence type="ECO:0000256" key="2">
    <source>
        <dbReference type="ARBA" id="ARBA00006464"/>
    </source>
</evidence>
<comment type="subcellular location">
    <subcellularLocation>
        <location evidence="1">Membrane</location>
        <topology evidence="1">Multi-pass membrane protein</topology>
    </subcellularLocation>
</comment>
<protein>
    <submittedName>
        <fullName evidence="9">Sugar transferase</fullName>
    </submittedName>
</protein>
<dbReference type="EMBL" id="DVHM01000070">
    <property type="protein sequence ID" value="HIR70475.1"/>
    <property type="molecule type" value="Genomic_DNA"/>
</dbReference>
<dbReference type="PANTHER" id="PTHR30576:SF0">
    <property type="entry name" value="UNDECAPRENYL-PHOSPHATE N-ACETYLGALACTOSAMINYL 1-PHOSPHATE TRANSFERASE-RELATED"/>
    <property type="match status" value="1"/>
</dbReference>
<name>A0A9D1JAH5_9FIRM</name>
<evidence type="ECO:0000256" key="1">
    <source>
        <dbReference type="ARBA" id="ARBA00004141"/>
    </source>
</evidence>
<keyword evidence="5 7" id="KW-1133">Transmembrane helix</keyword>
<feature type="transmembrane region" description="Helical" evidence="7">
    <location>
        <begin position="12"/>
        <end position="37"/>
    </location>
</feature>
<keyword evidence="3 9" id="KW-0808">Transferase</keyword>
<evidence type="ECO:0000256" key="6">
    <source>
        <dbReference type="ARBA" id="ARBA00023136"/>
    </source>
</evidence>
<evidence type="ECO:0000256" key="4">
    <source>
        <dbReference type="ARBA" id="ARBA00022692"/>
    </source>
</evidence>
<comment type="similarity">
    <text evidence="2">Belongs to the bacterial sugar transferase family.</text>
</comment>
<evidence type="ECO:0000313" key="10">
    <source>
        <dbReference type="Proteomes" id="UP000823912"/>
    </source>
</evidence>
<evidence type="ECO:0000256" key="5">
    <source>
        <dbReference type="ARBA" id="ARBA00022989"/>
    </source>
</evidence>
<evidence type="ECO:0000259" key="8">
    <source>
        <dbReference type="Pfam" id="PF02397"/>
    </source>
</evidence>
<feature type="transmembrane region" description="Helical" evidence="7">
    <location>
        <begin position="52"/>
        <end position="70"/>
    </location>
</feature>
<feature type="transmembrane region" description="Helical" evidence="7">
    <location>
        <begin position="114"/>
        <end position="136"/>
    </location>
</feature>
<keyword evidence="6 7" id="KW-0472">Membrane</keyword>
<evidence type="ECO:0000256" key="7">
    <source>
        <dbReference type="SAM" id="Phobius"/>
    </source>
</evidence>
<feature type="transmembrane region" description="Helical" evidence="7">
    <location>
        <begin position="262"/>
        <end position="283"/>
    </location>
</feature>
<organism evidence="9 10">
    <name type="scientific">Candidatus Pullilachnospira gallistercoris</name>
    <dbReference type="NCBI Taxonomy" id="2840911"/>
    <lineage>
        <taxon>Bacteria</taxon>
        <taxon>Bacillati</taxon>
        <taxon>Bacillota</taxon>
        <taxon>Clostridia</taxon>
        <taxon>Lachnospirales</taxon>
        <taxon>Lachnospiraceae</taxon>
        <taxon>Lachnospiraceae incertae sedis</taxon>
        <taxon>Candidatus Pullilachnospira</taxon>
    </lineage>
</organism>
<dbReference type="GO" id="GO:0016780">
    <property type="term" value="F:phosphotransferase activity, for other substituted phosphate groups"/>
    <property type="evidence" value="ECO:0007669"/>
    <property type="project" value="TreeGrafter"/>
</dbReference>
<dbReference type="PANTHER" id="PTHR30576">
    <property type="entry name" value="COLANIC BIOSYNTHESIS UDP-GLUCOSE LIPID CARRIER TRANSFERASE"/>
    <property type="match status" value="1"/>
</dbReference>
<feature type="domain" description="Bacterial sugar transferase" evidence="8">
    <location>
        <begin position="257"/>
        <end position="436"/>
    </location>
</feature>
<dbReference type="Proteomes" id="UP000823912">
    <property type="component" value="Unassembled WGS sequence"/>
</dbReference>
<dbReference type="InterPro" id="IPR003362">
    <property type="entry name" value="Bact_transf"/>
</dbReference>
<comment type="caution">
    <text evidence="9">The sequence shown here is derived from an EMBL/GenBank/DDBJ whole genome shotgun (WGS) entry which is preliminary data.</text>
</comment>